<evidence type="ECO:0000313" key="10">
    <source>
        <dbReference type="Proteomes" id="UP000325113"/>
    </source>
</evidence>
<keyword evidence="2 7" id="KW-0812">Transmembrane</keyword>
<dbReference type="EMBL" id="VLTM01000011">
    <property type="protein sequence ID" value="KAA0165827.1"/>
    <property type="molecule type" value="Genomic_DNA"/>
</dbReference>
<evidence type="ECO:0000256" key="7">
    <source>
        <dbReference type="SAM" id="Phobius"/>
    </source>
</evidence>
<feature type="region of interest" description="Disordered" evidence="6">
    <location>
        <begin position="176"/>
        <end position="196"/>
    </location>
</feature>
<feature type="compositionally biased region" description="Basic and acidic residues" evidence="6">
    <location>
        <begin position="3340"/>
        <end position="3349"/>
    </location>
</feature>
<evidence type="ECO:0000256" key="3">
    <source>
        <dbReference type="ARBA" id="ARBA00022737"/>
    </source>
</evidence>
<dbReference type="GO" id="GO:0006816">
    <property type="term" value="P:calcium ion transport"/>
    <property type="evidence" value="ECO:0007669"/>
    <property type="project" value="TreeGrafter"/>
</dbReference>
<dbReference type="GO" id="GO:0005261">
    <property type="term" value="F:monoatomic cation channel activity"/>
    <property type="evidence" value="ECO:0007669"/>
    <property type="project" value="TreeGrafter"/>
</dbReference>
<dbReference type="PANTHER" id="PTHR46730">
    <property type="entry name" value="POLYCYSTIN-1"/>
    <property type="match status" value="1"/>
</dbReference>
<dbReference type="InterPro" id="IPR002859">
    <property type="entry name" value="PKD/REJ-like"/>
</dbReference>
<name>A0A5A8DMJ4_CAFRO</name>
<evidence type="ECO:0000256" key="5">
    <source>
        <dbReference type="ARBA" id="ARBA00023136"/>
    </source>
</evidence>
<feature type="transmembrane region" description="Helical" evidence="7">
    <location>
        <begin position="3273"/>
        <end position="3293"/>
    </location>
</feature>
<comment type="caution">
    <text evidence="9">The sequence shown here is derived from an EMBL/GenBank/DDBJ whole genome shotgun (WGS) entry which is preliminary data.</text>
</comment>
<accession>A0A5A8DMJ4</accession>
<gene>
    <name evidence="9" type="ORF">FNF31_01804</name>
</gene>
<dbReference type="PANTHER" id="PTHR46730:SF1">
    <property type="entry name" value="PLAT DOMAIN-CONTAINING PROTEIN"/>
    <property type="match status" value="1"/>
</dbReference>
<feature type="domain" description="PKD/REJ-like" evidence="8">
    <location>
        <begin position="1024"/>
        <end position="1310"/>
    </location>
</feature>
<proteinExistence type="predicted"/>
<keyword evidence="3" id="KW-0677">Repeat</keyword>
<dbReference type="GO" id="GO:0005886">
    <property type="term" value="C:plasma membrane"/>
    <property type="evidence" value="ECO:0007669"/>
    <property type="project" value="TreeGrafter"/>
</dbReference>
<evidence type="ECO:0000256" key="6">
    <source>
        <dbReference type="SAM" id="MobiDB-lite"/>
    </source>
</evidence>
<evidence type="ECO:0000259" key="8">
    <source>
        <dbReference type="Pfam" id="PF02010"/>
    </source>
</evidence>
<keyword evidence="5 7" id="KW-0472">Membrane</keyword>
<evidence type="ECO:0000256" key="4">
    <source>
        <dbReference type="ARBA" id="ARBA00022989"/>
    </source>
</evidence>
<sequence>MDVLACGTTSQTAVDLAVENDDDAEIVPATVTFTTTDGPAAAAKVVTVTPSGTTAATCGITALVTASAASEFAVGSAARLGSTAGPSTSATGITVSVISSGLTTSASTIRLTEGGAAGSYTVGLVSSDVGGSVALTATPSSGVGLASPYANLVLTGAATFALSSAALTRAVQFAENRQRRPRLRPARSDRPTHAFTPRGAAASTMEVTVLVEDFEEPPGCSSRSSSGYCASVADGALAGGEVDAQAAFRLAADFTSACFDDTDCASATGATTQCVTGLLPHPTIAVRSRDGLSSVPGSTVTFSEADGVAGVSRVVTVSVADDSVAVGGVFAFRLRAVVDALQSNDAGYQALVTGSDAEAAFSATDNDVIGLVSRIANSEAAPGTPMMLAEAEFGESDAEGAFFRSWEDVMLIEVSAVDDDIAEARPHAANVTLACESADPAYNGLTAALRVSIMDNDEAGVLLEREEPISVGTGSAEQSVFIRAVDPASDVWTTEACIAVCQNSINACPRDVCNVFSYPKASAPFLVAVEGGATDAVAISLTSEPTAPVTVRVPSVMQVITGTVVADACVAGPAGSGQSGVSQAQLESSGPHAVTGGDGSFIAELTFTAENWFEPQVVIVGARDDRLDEAGDEHRVSAQLAIVSNDAMYGSMATVPSLEVSIREDAFTAPPVLSSAKFDNELTSLTLTFDRDTNAGGSAGGAFACSELLSPMAASGSSASQCSVPAIAARRSAVATLFGAGSSCQWQSRRQLQVRFGRAPTVLPGHSIALVPGKVKTSSAARLSSAGVVNVTAAANGILPVADIGPGSRTIGRCDKLTVSVREAGGGNRPLACQWSIVSVVNTATRQTSTAAAHAAGLKTVLDARNAGNSAVSCATIALANASAITDGYTVTLEVTVTNFNGGSATTQSAIVKQGIAAPSLVAPSSVSVLRSAEQFIDVRAFAPRCPGEAELSAEARAMRFFFFDASASPMATDVPSQLLGGGSLFTSFDASADAATQSGGRLVAPPGASARQFDTSPLPFIVVPGKALTPGLKYTVRVFAQLISNPAAVASADIEVVPQLDALRSSIAGGSFKQAPVDAAFTLDASSSSDPSALSGVAATFSWSCQPDAAANSAASLAAVTDCGSAGATASAATASSFTLPALSLSAGYTYRFTVTYTKGSRSSVSTQTVQAVSGAGPEVLVQEPETIDFAGILGGQLSVVSAQDSVFLDAVVNSLDEGSLELQWTQAGGPPLPAGAFTDPDMADELFASSPLSSTLIVRGDTLLPSSTYEFCVTATDATGSRKACTSFMTAPEPAGGYVEVEAADASAATAFSPYVVMPAGDVVIIVEVETSFFTRGYAWTSLTVGAYTGTQAELLTSMQNLAGDGDYKQTLAGAGAVSSATGGASGASRRVLAQLTEGMSSPALRASSRRSLRAAGRVLETTQSVAASIRALLDRALQQGQSATLSSDLTSLAADVTRALDLASSQQQVSVMSPTDARVYLTRVNTTLSIFASTTSANAPAVTVLDAMARASARLVAAVPAAQADYRVALEALYRGYLWHLSDTATAKPVGALGFTSSFAARARASAVGAARNILQLGNVTRVAGAVDRFGAAITSSIVGRLSVTGSARLASLSTGAIVDAAGSQAIGALVTGVDTAHPMFANASAWATADARFSGLPAAGTSSEAQDADAARRLSIAGQVTLPASAALPAVAGRASGLAFSSLLVDRLDRMVEPLGALVLASGSSAAVATAAISGGDANADTAANKTRFAAVYESDVPVACASLATMARGTASFTLAGSASATISSSVVSAQRTAALFPLVPASGSSTCRVESFLRTVRPGQAMSVALDTAAGLRLRSATNAASAAVVVAPAQPALLEGAQVAEADSAALSGVVAAAATSARVGLELTAQPRGAVTLTLASNTGNGLCVGSTSGLLEFSAALVGVDAAMAAAADAGQSLPAAVPEALRGKRAVDAAASVAGVAAASPVTYWPQAYPCSTNADCGEGYVCDAGIGMSSTRFDSVAELMLAPPTLSAAIEARLNAASATRAGLTAALRRVLGATVGAEIVDSIAVAAANPTLATASDEALKLAFSTPTNKTRISLAAKAVAARLSVGASSVALNAALKAAQDAPVASNSQSRRRIALVPVSVRAASADDLRYDATGRCAVASTDGKSCQRTLPKAGRGSWSFGMLAVDDDAIRVSITPTAGAEGAFNSSMARVNGIKEGTASLSFRVEVRNRVRMPRGTIRVQLAALPYVNDASASPLSCANAVADFGSEDTAASKTVTCTVVDDNVARGARVPARVTATISLPSITSAADHTAALTALVPPPLAADHAGVAPTYSAATPWVRTMTAFVEDNDASGLKLFAVTPTPATSQRTGLAAGITKEAALATSTGSLSFSVGLLSRPSAPVTLRVRLTSGMAADSNAVSASAKAALSAVVNVTVQPAQFATGGVVRINAGTLMAGQTEAVFAATVEAVSTDAAYNGLVLAGPVLVSITDPAAAALQVTAQSTSVSEGFTATVATVRLSVSPGSATVVVRPAVLLPAWARNNSAAAALFIPTSPAPLSVATAELVFTSANWNVAQNVRITAANVDSPLPFPEQPFAVSLPITVSSTAGPFKANGTVYYANALPVSFSQSETAAITYTDVTARFAAGATGAEAGSALTIATGQPAPALTLTEDNSYSGAAFDRIASVFGAAVAQGIGAASFRVIEASVASKPAAAFTLRLGAASPATTLLSSGAAELFAKEAALPSDVTVTGTTGAAFRFKPTNFASAKPLFLVRAANRVDHAAADLSGSLRFSVDASSASDDLAFRNAATVGTVSVSVTDDDVAGVTVTRTGRTEAVGSSPAASANFSIVLDSQPQAPVTVGLVFTGLPAECASAACTSVAAIGSTSSSVVAADGSLAAVFSAASWSTASTVQVTLTPNGQALMADRGLTTFSARFVVSAAGDASYSALRTSTLATGVSTTALNVAALEAVSLTVTSVRDLERNGGRDGAIRVALPSGIAIGKIVAVDVDIDVTGTVGSVSRPAGGFGLRVAGGAATVAGRPAMSAAATAGKLYSVVAPVGDGSSRARYTLVMGGAAESVVLEVFAVDPSASVEDVVSGLRVNASVSATLTTSSRYSSAATAKAASLKQHPGRNVFCVSERSSCIRLLHPCEPDSFAFRRACPSGRMLQTAGVAATSVEIRNVTQAEESTVKVDFAIILGDADAASDASNPAAIASALSAAASDGSLAAQLSAKPGLSAVVTGNVAISNVQVESAGAPSPSPSPGHGAELAPPADLTAVYAVVGVVGGLLVVVALFFGARHLSKPSGRVAPVDPSIVDVDSTDQGATRNNVRVTVSPSGAAEDGAPAKRAADWT</sequence>
<reference evidence="9 10" key="1">
    <citation type="submission" date="2019-07" db="EMBL/GenBank/DDBJ databases">
        <title>Genomes of Cafeteria roenbergensis.</title>
        <authorList>
            <person name="Fischer M.G."/>
            <person name="Hackl T."/>
            <person name="Roman M."/>
        </authorList>
    </citation>
    <scope>NUCLEOTIDE SEQUENCE [LARGE SCALE GENOMIC DNA]</scope>
    <source>
        <strain evidence="9 10">Cflag</strain>
    </source>
</reference>
<organism evidence="9 10">
    <name type="scientific">Cafeteria roenbergensis</name>
    <name type="common">Marine flagellate</name>
    <dbReference type="NCBI Taxonomy" id="33653"/>
    <lineage>
        <taxon>Eukaryota</taxon>
        <taxon>Sar</taxon>
        <taxon>Stramenopiles</taxon>
        <taxon>Bigyra</taxon>
        <taxon>Opalozoa</taxon>
        <taxon>Bicosoecida</taxon>
        <taxon>Cafeteriaceae</taxon>
        <taxon>Cafeteria</taxon>
    </lineage>
</organism>
<comment type="subcellular location">
    <subcellularLocation>
        <location evidence="1">Membrane</location>
    </subcellularLocation>
</comment>
<dbReference type="Proteomes" id="UP000325113">
    <property type="component" value="Unassembled WGS sequence"/>
</dbReference>
<evidence type="ECO:0000313" key="9">
    <source>
        <dbReference type="EMBL" id="KAA0165827.1"/>
    </source>
</evidence>
<protein>
    <recommendedName>
        <fullName evidence="8">PKD/REJ-like domain-containing protein</fullName>
    </recommendedName>
</protein>
<evidence type="ECO:0000256" key="2">
    <source>
        <dbReference type="ARBA" id="ARBA00022692"/>
    </source>
</evidence>
<dbReference type="Pfam" id="PF02010">
    <property type="entry name" value="REJ"/>
    <property type="match status" value="1"/>
</dbReference>
<keyword evidence="4 7" id="KW-1133">Transmembrane helix</keyword>
<feature type="region of interest" description="Disordered" evidence="6">
    <location>
        <begin position="3330"/>
        <end position="3349"/>
    </location>
</feature>
<evidence type="ECO:0000256" key="1">
    <source>
        <dbReference type="ARBA" id="ARBA00004370"/>
    </source>
</evidence>